<organism evidence="1 2">
    <name type="scientific">Ligilactobacillus acidipiscis</name>
    <dbReference type="NCBI Taxonomy" id="89059"/>
    <lineage>
        <taxon>Bacteria</taxon>
        <taxon>Bacillati</taxon>
        <taxon>Bacillota</taxon>
        <taxon>Bacilli</taxon>
        <taxon>Lactobacillales</taxon>
        <taxon>Lactobacillaceae</taxon>
        <taxon>Ligilactobacillus</taxon>
    </lineage>
</organism>
<protein>
    <submittedName>
        <fullName evidence="1">Uncharacterized protein</fullName>
    </submittedName>
</protein>
<accession>A0A1K1KPQ2</accession>
<gene>
    <name evidence="1" type="ORF">LAC1533_1445</name>
</gene>
<sequence length="114" mass="13305">MLKQKEGMLYIQLWHLSMQQEEKVKGSDTMYEELSLWYEKGAAKAIEAFFSVLNGEEETTTFLGKPIKTYHPIEELRKQGNFLVIRRKDLKYPALINLNLVSDITFTDEPFTAQ</sequence>
<dbReference type="Proteomes" id="UP000190935">
    <property type="component" value="Chromosome I"/>
</dbReference>
<evidence type="ECO:0000313" key="2">
    <source>
        <dbReference type="Proteomes" id="UP000190935"/>
    </source>
</evidence>
<dbReference type="EMBL" id="LT630287">
    <property type="protein sequence ID" value="SFV40865.1"/>
    <property type="molecule type" value="Genomic_DNA"/>
</dbReference>
<dbReference type="AlphaFoldDB" id="A0A1K1KPQ2"/>
<evidence type="ECO:0000313" key="1">
    <source>
        <dbReference type="EMBL" id="SFV40865.1"/>
    </source>
</evidence>
<reference evidence="2" key="1">
    <citation type="submission" date="2016-11" db="EMBL/GenBank/DDBJ databases">
        <authorList>
            <person name="Papadimitriou K."/>
        </authorList>
    </citation>
    <scope>NUCLEOTIDE SEQUENCE [LARGE SCALE GENOMIC DNA]</scope>
    <source>
        <strain evidence="2">ACA-DC 1533</strain>
    </source>
</reference>
<proteinExistence type="predicted"/>
<name>A0A1K1KPQ2_9LACO</name>
<dbReference type="RefSeq" id="WP_079579250.1">
    <property type="nucleotide sequence ID" value="NZ_CP173418.1"/>
</dbReference>
<dbReference type="GeneID" id="95349538"/>
<dbReference type="KEGG" id="laca:LAC1533_1445"/>